<evidence type="ECO:0000256" key="2">
    <source>
        <dbReference type="SAM" id="Phobius"/>
    </source>
</evidence>
<proteinExistence type="predicted"/>
<keyword evidence="4" id="KW-1185">Reference proteome</keyword>
<dbReference type="EMBL" id="JAMZMK010005699">
    <property type="protein sequence ID" value="KAI7752394.1"/>
    <property type="molecule type" value="Genomic_DNA"/>
</dbReference>
<name>A0AAD5GT67_AMBAR</name>
<dbReference type="AlphaFoldDB" id="A0AAD5GT67"/>
<feature type="transmembrane region" description="Helical" evidence="2">
    <location>
        <begin position="43"/>
        <end position="64"/>
    </location>
</feature>
<feature type="non-terminal residue" evidence="3">
    <location>
        <position position="1"/>
    </location>
</feature>
<gene>
    <name evidence="3" type="ORF">M8C21_018080</name>
</gene>
<keyword evidence="2" id="KW-1133">Transmembrane helix</keyword>
<dbReference type="Proteomes" id="UP001206925">
    <property type="component" value="Unassembled WGS sequence"/>
</dbReference>
<feature type="region of interest" description="Disordered" evidence="1">
    <location>
        <begin position="1"/>
        <end position="25"/>
    </location>
</feature>
<protein>
    <submittedName>
        <fullName evidence="3">Uncharacterized protein</fullName>
    </submittedName>
</protein>
<keyword evidence="2" id="KW-0472">Membrane</keyword>
<reference evidence="3" key="1">
    <citation type="submission" date="2022-06" db="EMBL/GenBank/DDBJ databases">
        <title>Uncovering the hologenomic basis of an extraordinary plant invasion.</title>
        <authorList>
            <person name="Bieker V.C."/>
            <person name="Martin M.D."/>
            <person name="Gilbert T."/>
            <person name="Hodgins K."/>
            <person name="Battlay P."/>
            <person name="Petersen B."/>
            <person name="Wilson J."/>
        </authorList>
    </citation>
    <scope>NUCLEOTIDE SEQUENCE</scope>
    <source>
        <strain evidence="3">AA19_3_7</strain>
        <tissue evidence="3">Leaf</tissue>
    </source>
</reference>
<evidence type="ECO:0000313" key="3">
    <source>
        <dbReference type="EMBL" id="KAI7752394.1"/>
    </source>
</evidence>
<keyword evidence="2" id="KW-0812">Transmembrane</keyword>
<evidence type="ECO:0000313" key="4">
    <source>
        <dbReference type="Proteomes" id="UP001206925"/>
    </source>
</evidence>
<sequence>CGGDLNLLTVQKNPPPRSRRPPFSSTIVTVQPTPHTKFPSPTFIIALLPFRYVTGLMVLSGWVVDEDREDHEMFLLR</sequence>
<comment type="caution">
    <text evidence="3">The sequence shown here is derived from an EMBL/GenBank/DDBJ whole genome shotgun (WGS) entry which is preliminary data.</text>
</comment>
<organism evidence="3 4">
    <name type="scientific">Ambrosia artemisiifolia</name>
    <name type="common">Common ragweed</name>
    <dbReference type="NCBI Taxonomy" id="4212"/>
    <lineage>
        <taxon>Eukaryota</taxon>
        <taxon>Viridiplantae</taxon>
        <taxon>Streptophyta</taxon>
        <taxon>Embryophyta</taxon>
        <taxon>Tracheophyta</taxon>
        <taxon>Spermatophyta</taxon>
        <taxon>Magnoliopsida</taxon>
        <taxon>eudicotyledons</taxon>
        <taxon>Gunneridae</taxon>
        <taxon>Pentapetalae</taxon>
        <taxon>asterids</taxon>
        <taxon>campanulids</taxon>
        <taxon>Asterales</taxon>
        <taxon>Asteraceae</taxon>
        <taxon>Asteroideae</taxon>
        <taxon>Heliantheae alliance</taxon>
        <taxon>Heliantheae</taxon>
        <taxon>Ambrosia</taxon>
    </lineage>
</organism>
<evidence type="ECO:0000256" key="1">
    <source>
        <dbReference type="SAM" id="MobiDB-lite"/>
    </source>
</evidence>
<accession>A0AAD5GT67</accession>